<reference evidence="3 4" key="1">
    <citation type="submission" date="2024-09" db="EMBL/GenBank/DDBJ databases">
        <title>Itraconazole resistance in Madurella fahalii resulting from another homologue of gene encoding cytochrome P450 14-alpha sterol demethylase (CYP51).</title>
        <authorList>
            <person name="Yoshioka I."/>
            <person name="Fahal A.H."/>
            <person name="Kaneko S."/>
            <person name="Yaguchi T."/>
        </authorList>
    </citation>
    <scope>NUCLEOTIDE SEQUENCE [LARGE SCALE GENOMIC DNA]</scope>
    <source>
        <strain evidence="3 4">IFM 68171</strain>
    </source>
</reference>
<dbReference type="Gene3D" id="3.50.50.60">
    <property type="entry name" value="FAD/NAD(P)-binding domain"/>
    <property type="match status" value="1"/>
</dbReference>
<proteinExistence type="predicted"/>
<dbReference type="Proteomes" id="UP001628179">
    <property type="component" value="Unassembled WGS sequence"/>
</dbReference>
<keyword evidence="4" id="KW-1185">Reference proteome</keyword>
<evidence type="ECO:0000313" key="3">
    <source>
        <dbReference type="EMBL" id="GAB1316057.1"/>
    </source>
</evidence>
<gene>
    <name evidence="3" type="ORF">MFIFM68171_06267</name>
</gene>
<dbReference type="EMBL" id="BAAFSV010000003">
    <property type="protein sequence ID" value="GAB1316057.1"/>
    <property type="molecule type" value="Genomic_DNA"/>
</dbReference>
<name>A0ABQ0GE66_9PEZI</name>
<dbReference type="GeneID" id="98177010"/>
<sequence length="491" mass="52743">MDERAKIPVSLPRGDPTQSYWQDPPDAIADLRTTSDLPSSADTVIIGSGITGAAVAWGLLQGDHKPGSIVMLEARQACSGATGRNGGHTKAASYRSFPSHAAAHGVSTAVQIARLELANIRAVQAFAREHAIACDLRPCATVDVVYDAAEWAAARAGVAALRAALPRDDPTAEYTLHSADEARRRFLVADGRFRGRDEAVCGAVEYFAGSLSAYAFGVGVLRLCLGKGLNLQTGTPVVELSRQGEGEGKGEGNGDGDGEQRAWAVRTPRGVVRARRVVLATNGYTAAIAPRFQGVVVPLRGQVTAQRPGKGMPFGGCLPTTYSFIYEKGYEYMVTRPEGSLLPGDVIIGGGLYRAPDDGLMEFGITDDSTVNEWISAYLRDATPRYFGGNWGEDDPAGRVRKEWTGIMGFSPDGLPLVGEVPGEEGLWTSCSFQGHGMVLCWMCAKALVDMMKGRDGEQLREWFPDVFRITEQRLALRFQGRSQMGAEPRN</sequence>
<dbReference type="RefSeq" id="XP_070917788.1">
    <property type="nucleotide sequence ID" value="XM_071061687.1"/>
</dbReference>
<evidence type="ECO:0000313" key="4">
    <source>
        <dbReference type="Proteomes" id="UP001628179"/>
    </source>
</evidence>
<feature type="compositionally biased region" description="Basic and acidic residues" evidence="1">
    <location>
        <begin position="242"/>
        <end position="252"/>
    </location>
</feature>
<dbReference type="Pfam" id="PF01266">
    <property type="entry name" value="DAO"/>
    <property type="match status" value="1"/>
</dbReference>
<dbReference type="SUPFAM" id="SSF51905">
    <property type="entry name" value="FAD/NAD(P)-binding domain"/>
    <property type="match status" value="1"/>
</dbReference>
<comment type="caution">
    <text evidence="3">The sequence shown here is derived from an EMBL/GenBank/DDBJ whole genome shotgun (WGS) entry which is preliminary data.</text>
</comment>
<feature type="region of interest" description="Disordered" evidence="1">
    <location>
        <begin position="240"/>
        <end position="260"/>
    </location>
</feature>
<dbReference type="InterPro" id="IPR006076">
    <property type="entry name" value="FAD-dep_OxRdtase"/>
</dbReference>
<dbReference type="InterPro" id="IPR036188">
    <property type="entry name" value="FAD/NAD-bd_sf"/>
</dbReference>
<feature type="domain" description="FAD dependent oxidoreductase" evidence="2">
    <location>
        <begin position="42"/>
        <end position="451"/>
    </location>
</feature>
<accession>A0ABQ0GE66</accession>
<organism evidence="3 4">
    <name type="scientific">Madurella fahalii</name>
    <dbReference type="NCBI Taxonomy" id="1157608"/>
    <lineage>
        <taxon>Eukaryota</taxon>
        <taxon>Fungi</taxon>
        <taxon>Dikarya</taxon>
        <taxon>Ascomycota</taxon>
        <taxon>Pezizomycotina</taxon>
        <taxon>Sordariomycetes</taxon>
        <taxon>Sordariomycetidae</taxon>
        <taxon>Sordariales</taxon>
        <taxon>Sordariales incertae sedis</taxon>
        <taxon>Madurella</taxon>
    </lineage>
</organism>
<feature type="region of interest" description="Disordered" evidence="1">
    <location>
        <begin position="1"/>
        <end position="22"/>
    </location>
</feature>
<dbReference type="Gene3D" id="3.30.9.10">
    <property type="entry name" value="D-Amino Acid Oxidase, subunit A, domain 2"/>
    <property type="match status" value="1"/>
</dbReference>
<protein>
    <recommendedName>
        <fullName evidence="2">FAD dependent oxidoreductase domain-containing protein</fullName>
    </recommendedName>
</protein>
<dbReference type="PANTHER" id="PTHR13847:SF284">
    <property type="entry name" value="FAD DEPENDENT OXIDOREDUCTASE DOMAIN-CONTAINING PROTEIN"/>
    <property type="match status" value="1"/>
</dbReference>
<evidence type="ECO:0000256" key="1">
    <source>
        <dbReference type="SAM" id="MobiDB-lite"/>
    </source>
</evidence>
<dbReference type="PANTHER" id="PTHR13847">
    <property type="entry name" value="SARCOSINE DEHYDROGENASE-RELATED"/>
    <property type="match status" value="1"/>
</dbReference>
<evidence type="ECO:0000259" key="2">
    <source>
        <dbReference type="Pfam" id="PF01266"/>
    </source>
</evidence>